<name>G9WIL8_9LACO</name>
<comment type="caution">
    <text evidence="7">The sequence shown here is derived from an EMBL/GenBank/DDBJ whole genome shotgun (WGS) entry which is preliminary data.</text>
</comment>
<dbReference type="Gene3D" id="1.10.1660.10">
    <property type="match status" value="1"/>
</dbReference>
<dbReference type="CDD" id="cd01106">
    <property type="entry name" value="HTH_TipAL-Mta"/>
    <property type="match status" value="1"/>
</dbReference>
<dbReference type="InterPro" id="IPR036244">
    <property type="entry name" value="TipA-like_antibiotic-bd"/>
</dbReference>
<dbReference type="Gene3D" id="1.10.490.50">
    <property type="entry name" value="Antibiotic binding domain of TipA-like multidrug resistance regulators"/>
    <property type="match status" value="1"/>
</dbReference>
<dbReference type="Pfam" id="PF07739">
    <property type="entry name" value="TipAS"/>
    <property type="match status" value="1"/>
</dbReference>
<evidence type="ECO:0000256" key="4">
    <source>
        <dbReference type="ARBA" id="ARBA00023163"/>
    </source>
</evidence>
<dbReference type="PROSITE" id="PS50937">
    <property type="entry name" value="HTH_MERR_2"/>
    <property type="match status" value="1"/>
</dbReference>
<protein>
    <submittedName>
        <fullName evidence="7">Putative transcriptional regulator</fullName>
    </submittedName>
</protein>
<dbReference type="PATRIC" id="fig|1045004.4.peg.29"/>
<dbReference type="eggNOG" id="COG0789">
    <property type="taxonomic scope" value="Bacteria"/>
</dbReference>
<dbReference type="InterPro" id="IPR000551">
    <property type="entry name" value="MerR-type_HTH_dom"/>
</dbReference>
<keyword evidence="8" id="KW-1185">Reference proteome</keyword>
<evidence type="ECO:0000313" key="7">
    <source>
        <dbReference type="EMBL" id="EHN58157.1"/>
    </source>
</evidence>
<dbReference type="HOGENOM" id="CLU_060077_0_3_9"/>
<dbReference type="GO" id="GO:0003700">
    <property type="term" value="F:DNA-binding transcription factor activity"/>
    <property type="evidence" value="ECO:0007669"/>
    <property type="project" value="InterPro"/>
</dbReference>
<dbReference type="OrthoDB" id="9814833at2"/>
<dbReference type="PANTHER" id="PTHR30204:SF90">
    <property type="entry name" value="HTH-TYPE TRANSCRIPTIONAL ACTIVATOR MTA"/>
    <property type="match status" value="1"/>
</dbReference>
<reference evidence="7 8" key="1">
    <citation type="journal article" date="2012" name="PLoS ONE">
        <title>Functional divergence in the genus oenococcus as predicted by genome sequencing of the newly-described species, Oenococcus kitaharae.</title>
        <authorList>
            <person name="Borneman A.R."/>
            <person name="McCarthy J.M."/>
            <person name="Chambers P.J."/>
            <person name="Bartowsky E.J."/>
        </authorList>
    </citation>
    <scope>NUCLEOTIDE SEQUENCE [LARGE SCALE GENOMIC DNA]</scope>
    <source>
        <strain evidence="8">DSM17330</strain>
    </source>
</reference>
<keyword evidence="2" id="KW-0238">DNA-binding</keyword>
<dbReference type="InterPro" id="IPR047057">
    <property type="entry name" value="MerR_fam"/>
</dbReference>
<dbReference type="SUPFAM" id="SSF89082">
    <property type="entry name" value="Antibiotic binding domain of TipA-like multidrug resistance regulators"/>
    <property type="match status" value="1"/>
</dbReference>
<organism evidence="7 8">
    <name type="scientific">Oenococcus kitaharae DSM 17330</name>
    <dbReference type="NCBI Taxonomy" id="1045004"/>
    <lineage>
        <taxon>Bacteria</taxon>
        <taxon>Bacillati</taxon>
        <taxon>Bacillota</taxon>
        <taxon>Bacilli</taxon>
        <taxon>Lactobacillales</taxon>
        <taxon>Lactobacillaceae</taxon>
        <taxon>Oenococcus</taxon>
    </lineage>
</organism>
<gene>
    <name evidence="7" type="ORF">OKIT_0028</name>
</gene>
<dbReference type="InterPro" id="IPR009061">
    <property type="entry name" value="DNA-bd_dom_put_sf"/>
</dbReference>
<evidence type="ECO:0000256" key="5">
    <source>
        <dbReference type="SAM" id="Coils"/>
    </source>
</evidence>
<proteinExistence type="predicted"/>
<accession>G9WIL8</accession>
<evidence type="ECO:0000256" key="3">
    <source>
        <dbReference type="ARBA" id="ARBA00023159"/>
    </source>
</evidence>
<feature type="coiled-coil region" evidence="5">
    <location>
        <begin position="69"/>
        <end position="96"/>
    </location>
</feature>
<dbReference type="Pfam" id="PF13411">
    <property type="entry name" value="MerR_1"/>
    <property type="match status" value="1"/>
</dbReference>
<dbReference type="SMART" id="SM00422">
    <property type="entry name" value="HTH_MERR"/>
    <property type="match status" value="1"/>
</dbReference>
<dbReference type="STRING" id="336988.NT96_03365"/>
<dbReference type="GO" id="GO:0003677">
    <property type="term" value="F:DNA binding"/>
    <property type="evidence" value="ECO:0007669"/>
    <property type="project" value="UniProtKB-KW"/>
</dbReference>
<dbReference type="SUPFAM" id="SSF46955">
    <property type="entry name" value="Putative DNA-binding domain"/>
    <property type="match status" value="1"/>
</dbReference>
<dbReference type="RefSeq" id="WP_007744213.1">
    <property type="nucleotide sequence ID" value="NZ_CM001398.1"/>
</dbReference>
<dbReference type="InterPro" id="IPR012925">
    <property type="entry name" value="TipAS_dom"/>
</dbReference>
<dbReference type="AlphaFoldDB" id="G9WIL8"/>
<evidence type="ECO:0000256" key="2">
    <source>
        <dbReference type="ARBA" id="ARBA00023125"/>
    </source>
</evidence>
<keyword evidence="1" id="KW-0805">Transcription regulation</keyword>
<dbReference type="EMBL" id="AFVZ01000001">
    <property type="protein sequence ID" value="EHN58157.1"/>
    <property type="molecule type" value="Genomic_DNA"/>
</dbReference>
<keyword evidence="3" id="KW-0010">Activator</keyword>
<evidence type="ECO:0000313" key="8">
    <source>
        <dbReference type="Proteomes" id="UP000004959"/>
    </source>
</evidence>
<keyword evidence="4" id="KW-0804">Transcription</keyword>
<evidence type="ECO:0000259" key="6">
    <source>
        <dbReference type="PROSITE" id="PS50937"/>
    </source>
</evidence>
<evidence type="ECO:0000256" key="1">
    <source>
        <dbReference type="ARBA" id="ARBA00023015"/>
    </source>
</evidence>
<dbReference type="Proteomes" id="UP000004959">
    <property type="component" value="Chromosome"/>
</dbReference>
<keyword evidence="5" id="KW-0175">Coiled coil</keyword>
<dbReference type="PANTHER" id="PTHR30204">
    <property type="entry name" value="REDOX-CYCLING DRUG-SENSING TRANSCRIPTIONAL ACTIVATOR SOXR"/>
    <property type="match status" value="1"/>
</dbReference>
<sequence length="251" mass="29238">MYQTNELAELAGITPRAVRYYEKVGLLKAQREVENNYRLFDQQQVDQLQQILFYRELDFSIQQIKTILADEHADRLQVLTAQKQALLAKRQKLDALIELADQTILDEKGQKHMTDEEKFTAFKTQMLKTNEQQYGKEIREKYGNQTVEAANAKMLHMTAADYERFQALEKDLFKQLAALIRTRGLNSPEARQAFEDHKAWLEMTWPQYSAAAHRGLADMYLQDDRFQSYYDNKVGVGATALLCQIIKKYAK</sequence>
<feature type="domain" description="HTH merR-type" evidence="6">
    <location>
        <begin position="1"/>
        <end position="70"/>
    </location>
</feature>